<dbReference type="EMBL" id="CAXIPU020000882">
    <property type="protein sequence ID" value="CAL1672731.1"/>
    <property type="molecule type" value="Genomic_DNA"/>
</dbReference>
<keyword evidence="2" id="KW-1185">Reference proteome</keyword>
<evidence type="ECO:0000313" key="1">
    <source>
        <dbReference type="EMBL" id="CAL1672731.1"/>
    </source>
</evidence>
<organism evidence="1 2">
    <name type="scientific">Lasius platythorax</name>
    <dbReference type="NCBI Taxonomy" id="488582"/>
    <lineage>
        <taxon>Eukaryota</taxon>
        <taxon>Metazoa</taxon>
        <taxon>Ecdysozoa</taxon>
        <taxon>Arthropoda</taxon>
        <taxon>Hexapoda</taxon>
        <taxon>Insecta</taxon>
        <taxon>Pterygota</taxon>
        <taxon>Neoptera</taxon>
        <taxon>Endopterygota</taxon>
        <taxon>Hymenoptera</taxon>
        <taxon>Apocrita</taxon>
        <taxon>Aculeata</taxon>
        <taxon>Formicoidea</taxon>
        <taxon>Formicidae</taxon>
        <taxon>Formicinae</taxon>
        <taxon>Lasius</taxon>
        <taxon>Lasius</taxon>
    </lineage>
</organism>
<accession>A0AAV2N0T6</accession>
<evidence type="ECO:0000313" key="2">
    <source>
        <dbReference type="Proteomes" id="UP001497644"/>
    </source>
</evidence>
<name>A0AAV2N0T6_9HYME</name>
<dbReference type="Proteomes" id="UP001497644">
    <property type="component" value="Unassembled WGS sequence"/>
</dbReference>
<protein>
    <recommendedName>
        <fullName evidence="3">Reverse transcriptase N-terminal domain-containing protein</fullName>
    </recommendedName>
</protein>
<gene>
    <name evidence="1" type="ORF">LPLAT_LOCUS10629</name>
</gene>
<comment type="caution">
    <text evidence="1">The sequence shown here is derived from an EMBL/GenBank/DDBJ whole genome shotgun (WGS) entry which is preliminary data.</text>
</comment>
<evidence type="ECO:0008006" key="3">
    <source>
        <dbReference type="Google" id="ProtNLM"/>
    </source>
</evidence>
<dbReference type="AlphaFoldDB" id="A0AAV2N0T6"/>
<proteinExistence type="predicted"/>
<sequence>MKAVPWWSSDLTVLRRQTMKAREELGRIRKENKADQKLNAITTYRDLRNKYKNEIRNCKLKTWQNFVAEIGNTDPWGIVYKILRNKIRNNDISCDRNRNRN</sequence>
<reference evidence="1" key="1">
    <citation type="submission" date="2024-04" db="EMBL/GenBank/DDBJ databases">
        <authorList>
            <consortium name="Molecular Ecology Group"/>
        </authorList>
    </citation>
    <scope>NUCLEOTIDE SEQUENCE</scope>
</reference>